<dbReference type="Proteomes" id="UP000283389">
    <property type="component" value="Unassembled WGS sequence"/>
</dbReference>
<name>A0A423F889_9PSED</name>
<reference evidence="1 2" key="1">
    <citation type="submission" date="2016-10" db="EMBL/GenBank/DDBJ databases">
        <title>Comparative genome analysis of multiple Pseudomonas spp. focuses on biocontrol and plant growth promoting traits.</title>
        <authorList>
            <person name="Tao X.-Y."/>
            <person name="Taylor C.G."/>
        </authorList>
    </citation>
    <scope>NUCLEOTIDE SEQUENCE [LARGE SCALE GENOMIC DNA]</scope>
    <source>
        <strain evidence="1 2">36C8</strain>
    </source>
</reference>
<protein>
    <submittedName>
        <fullName evidence="1">Uncharacterized protein</fullName>
    </submittedName>
</protein>
<proteinExistence type="predicted"/>
<organism evidence="1 2">
    <name type="scientific">Pseudomonas canadensis</name>
    <dbReference type="NCBI Taxonomy" id="915099"/>
    <lineage>
        <taxon>Bacteria</taxon>
        <taxon>Pseudomonadati</taxon>
        <taxon>Pseudomonadota</taxon>
        <taxon>Gammaproteobacteria</taxon>
        <taxon>Pseudomonadales</taxon>
        <taxon>Pseudomonadaceae</taxon>
        <taxon>Pseudomonas</taxon>
    </lineage>
</organism>
<dbReference type="EMBL" id="MOAZ01000009">
    <property type="protein sequence ID" value="ROM52276.1"/>
    <property type="molecule type" value="Genomic_DNA"/>
</dbReference>
<comment type="caution">
    <text evidence="1">The sequence shown here is derived from an EMBL/GenBank/DDBJ whole genome shotgun (WGS) entry which is preliminary data.</text>
</comment>
<sequence length="115" mass="12815">MNGVLVSRADFLVAPAIVPSQNETISRSEVVGNRATYVLPLYPGIEVGDEYSLYVNTDGQWNWFTYGEIVSTTEVVTRRLYDALFVGATSASAYYKIKKQSGEMHSHQAIYQVVD</sequence>
<evidence type="ECO:0000313" key="1">
    <source>
        <dbReference type="EMBL" id="ROM52276.1"/>
    </source>
</evidence>
<gene>
    <name evidence="1" type="ORF">BK649_13425</name>
</gene>
<evidence type="ECO:0000313" key="2">
    <source>
        <dbReference type="Proteomes" id="UP000283389"/>
    </source>
</evidence>
<dbReference type="AlphaFoldDB" id="A0A423F889"/>
<accession>A0A423F889</accession>